<evidence type="ECO:0000313" key="1">
    <source>
        <dbReference type="EMBL" id="OGG27421.1"/>
    </source>
</evidence>
<reference evidence="1 2" key="1">
    <citation type="journal article" date="2016" name="Nat. Commun.">
        <title>Thousands of microbial genomes shed light on interconnected biogeochemical processes in an aquifer system.</title>
        <authorList>
            <person name="Anantharaman K."/>
            <person name="Brown C.T."/>
            <person name="Hug L.A."/>
            <person name="Sharon I."/>
            <person name="Castelle C.J."/>
            <person name="Probst A.J."/>
            <person name="Thomas B.C."/>
            <person name="Singh A."/>
            <person name="Wilkins M.J."/>
            <person name="Karaoz U."/>
            <person name="Brodie E.L."/>
            <person name="Williams K.H."/>
            <person name="Hubbard S.S."/>
            <person name="Banfield J.F."/>
        </authorList>
    </citation>
    <scope>NUCLEOTIDE SEQUENCE [LARGE SCALE GENOMIC DNA]</scope>
</reference>
<dbReference type="EMBL" id="MFJR01000002">
    <property type="protein sequence ID" value="OGG27421.1"/>
    <property type="molecule type" value="Genomic_DNA"/>
</dbReference>
<proteinExistence type="predicted"/>
<organism evidence="1 2">
    <name type="scientific">Candidatus Gottesmanbacteria bacterium RIFCSPLOWO2_01_FULL_39_12b</name>
    <dbReference type="NCBI Taxonomy" id="1798388"/>
    <lineage>
        <taxon>Bacteria</taxon>
        <taxon>Candidatus Gottesmaniibacteriota</taxon>
    </lineage>
</organism>
<gene>
    <name evidence="1" type="ORF">A2960_06510</name>
</gene>
<name>A0A1F6ARX2_9BACT</name>
<accession>A0A1F6ARX2</accession>
<protein>
    <submittedName>
        <fullName evidence="1">Uncharacterized protein</fullName>
    </submittedName>
</protein>
<sequence>MPTSGPGLERERGNEGSLYKTGFSCIPCGHHRTVMISRENGKAVDFEDGSDFRKGKVYAIPMTVVSSGNQGLIIQAVANAHQLHFHPDYSGVDVKDVRN</sequence>
<evidence type="ECO:0000313" key="2">
    <source>
        <dbReference type="Proteomes" id="UP000176609"/>
    </source>
</evidence>
<dbReference type="AlphaFoldDB" id="A0A1F6ARX2"/>
<dbReference type="Proteomes" id="UP000176609">
    <property type="component" value="Unassembled WGS sequence"/>
</dbReference>
<comment type="caution">
    <text evidence="1">The sequence shown here is derived from an EMBL/GenBank/DDBJ whole genome shotgun (WGS) entry which is preliminary data.</text>
</comment>